<feature type="transmembrane region" description="Helical" evidence="1">
    <location>
        <begin position="47"/>
        <end position="67"/>
    </location>
</feature>
<dbReference type="Proteomes" id="UP000193942">
    <property type="component" value="Unassembled WGS sequence"/>
</dbReference>
<gene>
    <name evidence="2" type="ORF">ECXG_05096</name>
</gene>
<keyword evidence="1" id="KW-1133">Transmembrane helix</keyword>
<sequence length="70" mass="7737">MLTHFLFVPYISPWQGLLFLTVAVITIAAGCIFIYENRTHFSWADAVMVLVYCGLAVFLGVCGIRALGLI</sequence>
<evidence type="ECO:0000313" key="3">
    <source>
        <dbReference type="Proteomes" id="UP000193942"/>
    </source>
</evidence>
<dbReference type="AlphaFoldDB" id="A0A1X3J5U5"/>
<accession>A0A1X3J5U5</accession>
<protein>
    <submittedName>
        <fullName evidence="2">Uncharacterized protein</fullName>
    </submittedName>
</protein>
<evidence type="ECO:0000313" key="2">
    <source>
        <dbReference type="EMBL" id="OSK97171.1"/>
    </source>
</evidence>
<organism evidence="2 3">
    <name type="scientific">Escherichia coli TA447</name>
    <dbReference type="NCBI Taxonomy" id="656447"/>
    <lineage>
        <taxon>Bacteria</taxon>
        <taxon>Pseudomonadati</taxon>
        <taxon>Pseudomonadota</taxon>
        <taxon>Gammaproteobacteria</taxon>
        <taxon>Enterobacterales</taxon>
        <taxon>Enterobacteriaceae</taxon>
        <taxon>Escherichia</taxon>
    </lineage>
</organism>
<comment type="caution">
    <text evidence="2">The sequence shown here is derived from an EMBL/GenBank/DDBJ whole genome shotgun (WGS) entry which is preliminary data.</text>
</comment>
<feature type="transmembrane region" description="Helical" evidence="1">
    <location>
        <begin position="12"/>
        <end position="35"/>
    </location>
</feature>
<proteinExistence type="predicted"/>
<dbReference type="EMBL" id="ADIZ01000005">
    <property type="protein sequence ID" value="OSK97171.1"/>
    <property type="molecule type" value="Genomic_DNA"/>
</dbReference>
<name>A0A1X3J5U5_ECOLX</name>
<keyword evidence="1" id="KW-0812">Transmembrane</keyword>
<evidence type="ECO:0000256" key="1">
    <source>
        <dbReference type="SAM" id="Phobius"/>
    </source>
</evidence>
<keyword evidence="1" id="KW-0472">Membrane</keyword>
<reference evidence="2 3" key="1">
    <citation type="submission" date="2010-04" db="EMBL/GenBank/DDBJ databases">
        <title>The Genome Sequence of Escherichia coli TA447.</title>
        <authorList>
            <consortium name="The Broad Institute Genome Sequencing Platform"/>
            <consortium name="The Broad Institute Genome Sequencing Center for Infectious Disease"/>
            <person name="Feldgarden M."/>
            <person name="Gordon D.M."/>
            <person name="Johnson J.R."/>
            <person name="Johnston B.D."/>
            <person name="Young S."/>
            <person name="Zeng Q."/>
            <person name="Koehrsen M."/>
            <person name="Alvarado L."/>
            <person name="Berlin A.M."/>
            <person name="Borenstein D."/>
            <person name="Chapman S.B."/>
            <person name="Chen Z."/>
            <person name="Engels R."/>
            <person name="Freedman E."/>
            <person name="Gellesch M."/>
            <person name="Goldberg J."/>
            <person name="Griggs A."/>
            <person name="Gujja S."/>
            <person name="Heilman E.R."/>
            <person name="Heiman D.I."/>
            <person name="Hepburn T.A."/>
            <person name="Howarth C."/>
            <person name="Jen D."/>
            <person name="Larson L."/>
            <person name="Mehta T."/>
            <person name="Park D."/>
            <person name="Pearson M."/>
            <person name="Richards J."/>
            <person name="Roberts A."/>
            <person name="Saif S."/>
            <person name="Shea T.D."/>
            <person name="Shenoy N."/>
            <person name="Sisk P."/>
            <person name="Stolte C."/>
            <person name="Sykes S.N."/>
            <person name="Walk T."/>
            <person name="White J."/>
            <person name="Yandava C."/>
            <person name="Haas B."/>
            <person name="Henn M.R."/>
            <person name="Nusbaum C."/>
            <person name="Birren B."/>
        </authorList>
    </citation>
    <scope>NUCLEOTIDE SEQUENCE [LARGE SCALE GENOMIC DNA]</scope>
    <source>
        <strain evidence="2 3">TA447</strain>
    </source>
</reference>